<organism evidence="2 3">
    <name type="scientific">Sutcliffiella cohnii</name>
    <dbReference type="NCBI Taxonomy" id="33932"/>
    <lineage>
        <taxon>Bacteria</taxon>
        <taxon>Bacillati</taxon>
        <taxon>Bacillota</taxon>
        <taxon>Bacilli</taxon>
        <taxon>Bacillales</taxon>
        <taxon>Bacillaceae</taxon>
        <taxon>Sutcliffiella</taxon>
    </lineage>
</organism>
<protein>
    <recommendedName>
        <fullName evidence="1">AB hydrolase-1 domain-containing protein</fullName>
    </recommendedName>
</protein>
<dbReference type="SUPFAM" id="SSF53474">
    <property type="entry name" value="alpha/beta-Hydrolases"/>
    <property type="match status" value="1"/>
</dbReference>
<dbReference type="Proteomes" id="UP000215224">
    <property type="component" value="Chromosome"/>
</dbReference>
<dbReference type="InterPro" id="IPR029058">
    <property type="entry name" value="AB_hydrolase_fold"/>
</dbReference>
<dbReference type="STRING" id="1314751.GCA_001591425_00691"/>
<dbReference type="InterPro" id="IPR050266">
    <property type="entry name" value="AB_hydrolase_sf"/>
</dbReference>
<evidence type="ECO:0000313" key="2">
    <source>
        <dbReference type="EMBL" id="AST90721.1"/>
    </source>
</evidence>
<name>A0A223KMK7_9BACI</name>
<sequence>MLYFQRKGIGEPLVLIHGFLGTHRIFDKIMEELSLNYDVIAVDLPGHGKSQPMEANIHNVYHYAEKIIQLLHLLGVERATWIGHSFGGYITYAAVDKYRSNVTKAVAVYSTPAEDDELSKVEHTKNIDVIKQIGIKAFADSRIPRYFSMDANEEDIHFAMVLGEQASEEGAIRALEAMRDRPDQTQMLDTVDIPLQIIKGTKDPWDGKFKLSNPSSYVTVVETDTSHMGMLDDPDQFLNVLQNWLKTT</sequence>
<gene>
    <name evidence="2" type="ORF">BC6307_05205</name>
</gene>
<reference evidence="2 3" key="1">
    <citation type="submission" date="2016-12" db="EMBL/GenBank/DDBJ databases">
        <title>The whole genome sequencing and assembly of Bacillus cohnii DSM 6307T strain.</title>
        <authorList>
            <person name="Lee Y.-J."/>
            <person name="Yi H."/>
            <person name="Bahn Y.-S."/>
            <person name="Kim J.F."/>
            <person name="Lee D.-W."/>
        </authorList>
    </citation>
    <scope>NUCLEOTIDE SEQUENCE [LARGE SCALE GENOMIC DNA]</scope>
    <source>
        <strain evidence="2 3">DSM 6307</strain>
    </source>
</reference>
<dbReference type="RefSeq" id="WP_066412157.1">
    <property type="nucleotide sequence ID" value="NZ_CP018866.1"/>
</dbReference>
<proteinExistence type="predicted"/>
<dbReference type="Gene3D" id="3.40.50.1820">
    <property type="entry name" value="alpha/beta hydrolase"/>
    <property type="match status" value="1"/>
</dbReference>
<feature type="domain" description="AB hydrolase-1" evidence="1">
    <location>
        <begin position="12"/>
        <end position="112"/>
    </location>
</feature>
<evidence type="ECO:0000313" key="3">
    <source>
        <dbReference type="Proteomes" id="UP000215224"/>
    </source>
</evidence>
<dbReference type="InterPro" id="IPR000073">
    <property type="entry name" value="AB_hydrolase_1"/>
</dbReference>
<dbReference type="KEGG" id="bcoh:BC6307_05205"/>
<dbReference type="EMBL" id="CP018866">
    <property type="protein sequence ID" value="AST90721.1"/>
    <property type="molecule type" value="Genomic_DNA"/>
</dbReference>
<dbReference type="AlphaFoldDB" id="A0A223KMK7"/>
<dbReference type="PANTHER" id="PTHR43798">
    <property type="entry name" value="MONOACYLGLYCEROL LIPASE"/>
    <property type="match status" value="1"/>
</dbReference>
<keyword evidence="3" id="KW-1185">Reference proteome</keyword>
<accession>A0A223KMK7</accession>
<dbReference type="Pfam" id="PF00561">
    <property type="entry name" value="Abhydrolase_1"/>
    <property type="match status" value="1"/>
</dbReference>
<evidence type="ECO:0000259" key="1">
    <source>
        <dbReference type="Pfam" id="PF00561"/>
    </source>
</evidence>